<organism evidence="2">
    <name type="scientific">Microvirga ossetica</name>
    <dbReference type="NCBI Taxonomy" id="1882682"/>
    <lineage>
        <taxon>Bacteria</taxon>
        <taxon>Pseudomonadati</taxon>
        <taxon>Pseudomonadota</taxon>
        <taxon>Alphaproteobacteria</taxon>
        <taxon>Hyphomicrobiales</taxon>
        <taxon>Methylobacteriaceae</taxon>
        <taxon>Microvirga</taxon>
    </lineage>
</organism>
<keyword evidence="1" id="KW-0472">Membrane</keyword>
<protein>
    <submittedName>
        <fullName evidence="2">Uncharacterized protein</fullName>
    </submittedName>
</protein>
<geneLocation type="plasmid" evidence="2">
    <name>unnamed5</name>
</geneLocation>
<dbReference type="RefSeq" id="WP_099516286.1">
    <property type="nucleotide sequence ID" value="NZ_CP016621.1"/>
</dbReference>
<evidence type="ECO:0000313" key="2">
    <source>
        <dbReference type="EMBL" id="ANY85517.1"/>
    </source>
</evidence>
<reference evidence="2" key="1">
    <citation type="submission" date="2016-07" db="EMBL/GenBank/DDBJ databases">
        <title>Microvirga ossetica sp. nov. a new species of rhizobia isolated from root nodules of the legume species Vicia alpestris Steven originated from North Ossetia region in the Caucasus.</title>
        <authorList>
            <person name="Safronova V.I."/>
            <person name="Kuznetsova I.G."/>
            <person name="Sazanova A.L."/>
            <person name="Belimov A."/>
            <person name="Andronov E."/>
            <person name="Osledkin Y.S."/>
            <person name="Onishchuk O.P."/>
            <person name="Kurchak O.N."/>
            <person name="Shaposhnikov A.I."/>
            <person name="Willems A."/>
            <person name="Tikhonovich I.A."/>
        </authorList>
    </citation>
    <scope>NUCLEOTIDE SEQUENCE [LARGE SCALE GENOMIC DNA]</scope>
    <source>
        <strain evidence="2">V5/3M</strain>
        <plasmid evidence="2">unnamed5</plasmid>
    </source>
</reference>
<proteinExistence type="predicted"/>
<keyword evidence="2" id="KW-0614">Plasmid</keyword>
<feature type="transmembrane region" description="Helical" evidence="1">
    <location>
        <begin position="96"/>
        <end position="117"/>
    </location>
</feature>
<sequence>MSAVSNSTTKKVVSVTEQDGVTVQSGVATEAGSDGIEPNVLVVTKVSVTPPSGTDATGLIRTAWPLVAVAGALYMLGHISPEWLFGYWTGSDQTGLRLFANVGMMLGFAVLLGAAVIETVKRGGLVYATRNVTGPASVHALSAPSRNPALAGPKRTLRHTPVQQLSAGSREMAKVA</sequence>
<keyword evidence="1" id="KW-1133">Transmembrane helix</keyword>
<keyword evidence="1" id="KW-0812">Transmembrane</keyword>
<feature type="transmembrane region" description="Helical" evidence="1">
    <location>
        <begin position="58"/>
        <end position="76"/>
    </location>
</feature>
<name>A0A1B2F041_9HYPH</name>
<dbReference type="KEGG" id="moc:BB934_45705"/>
<dbReference type="AlphaFoldDB" id="A0A1B2F041"/>
<gene>
    <name evidence="2" type="ORF">BB934_45705</name>
</gene>
<dbReference type="EMBL" id="CP016621">
    <property type="protein sequence ID" value="ANY85517.1"/>
    <property type="molecule type" value="Genomic_DNA"/>
</dbReference>
<evidence type="ECO:0000256" key="1">
    <source>
        <dbReference type="SAM" id="Phobius"/>
    </source>
</evidence>
<accession>A0A1B2F041</accession>